<protein>
    <submittedName>
        <fullName evidence="2">Sulfotransferase family protein</fullName>
        <ecNumber evidence="2">2.8.2.-</ecNumber>
    </submittedName>
</protein>
<dbReference type="EC" id="2.8.2.-" evidence="2"/>
<dbReference type="PANTHER" id="PTHR12788">
    <property type="entry name" value="PROTEIN-TYROSINE SULFOTRANSFERASE 2"/>
    <property type="match status" value="1"/>
</dbReference>
<evidence type="ECO:0000313" key="2">
    <source>
        <dbReference type="EMBL" id="MFD0800947.1"/>
    </source>
</evidence>
<organism evidence="2 3">
    <name type="scientific">Streptomonospora algeriensis</name>
    <dbReference type="NCBI Taxonomy" id="995084"/>
    <lineage>
        <taxon>Bacteria</taxon>
        <taxon>Bacillati</taxon>
        <taxon>Actinomycetota</taxon>
        <taxon>Actinomycetes</taxon>
        <taxon>Streptosporangiales</taxon>
        <taxon>Nocardiopsidaceae</taxon>
        <taxon>Streptomonospora</taxon>
    </lineage>
</organism>
<gene>
    <name evidence="2" type="ORF">ACFQZU_06395</name>
</gene>
<name>A0ABW3BC91_9ACTN</name>
<dbReference type="Pfam" id="PF13469">
    <property type="entry name" value="Sulfotransfer_3"/>
    <property type="match status" value="1"/>
</dbReference>
<dbReference type="PANTHER" id="PTHR12788:SF10">
    <property type="entry name" value="PROTEIN-TYROSINE SULFOTRANSFERASE"/>
    <property type="match status" value="1"/>
</dbReference>
<comment type="caution">
    <text evidence="2">The sequence shown here is derived from an EMBL/GenBank/DDBJ whole genome shotgun (WGS) entry which is preliminary data.</text>
</comment>
<dbReference type="InterPro" id="IPR026634">
    <property type="entry name" value="TPST-like"/>
</dbReference>
<dbReference type="InterPro" id="IPR027417">
    <property type="entry name" value="P-loop_NTPase"/>
</dbReference>
<reference evidence="3" key="1">
    <citation type="journal article" date="2019" name="Int. J. Syst. Evol. Microbiol.">
        <title>The Global Catalogue of Microorganisms (GCM) 10K type strain sequencing project: providing services to taxonomists for standard genome sequencing and annotation.</title>
        <authorList>
            <consortium name="The Broad Institute Genomics Platform"/>
            <consortium name="The Broad Institute Genome Sequencing Center for Infectious Disease"/>
            <person name="Wu L."/>
            <person name="Ma J."/>
        </authorList>
    </citation>
    <scope>NUCLEOTIDE SEQUENCE [LARGE SCALE GENOMIC DNA]</scope>
    <source>
        <strain evidence="3">CCUG 63369</strain>
    </source>
</reference>
<evidence type="ECO:0000313" key="3">
    <source>
        <dbReference type="Proteomes" id="UP001596956"/>
    </source>
</evidence>
<dbReference type="EMBL" id="JBHTHR010000123">
    <property type="protein sequence ID" value="MFD0800947.1"/>
    <property type="molecule type" value="Genomic_DNA"/>
</dbReference>
<accession>A0ABW3BC91</accession>
<keyword evidence="1 2" id="KW-0808">Transferase</keyword>
<dbReference type="GO" id="GO:0016740">
    <property type="term" value="F:transferase activity"/>
    <property type="evidence" value="ECO:0007669"/>
    <property type="project" value="UniProtKB-KW"/>
</dbReference>
<evidence type="ECO:0000256" key="1">
    <source>
        <dbReference type="ARBA" id="ARBA00022679"/>
    </source>
</evidence>
<keyword evidence="3" id="KW-1185">Reference proteome</keyword>
<dbReference type="Gene3D" id="3.40.50.300">
    <property type="entry name" value="P-loop containing nucleotide triphosphate hydrolases"/>
    <property type="match status" value="1"/>
</dbReference>
<dbReference type="SUPFAM" id="SSF52540">
    <property type="entry name" value="P-loop containing nucleoside triphosphate hydrolases"/>
    <property type="match status" value="1"/>
</dbReference>
<sequence length="348" mass="39575">MDGWPSPAERMIIILGCPRSGTTLLQLMLHAHPRIAIPPETRFMLDVYRHRARFGDLREAANRRKLAEAVVGPRNTRYGDLKLDREETVAAIVEGPPTVGSALGTVFRQYARRFDKQRWGDKRPGYYQAVEELHRMFPHAQFIHLIRDGRDCVGSLKQMPWYKQTSYHAISTWAEAIDYGRAAARRLGPDTFYELRYEDLVADPAGELAAVCEFLGEEFDPVMCEPRRVAKSAVPKFKTWHQNTRRDVNATSSGSWQDRLEPWEAALAETVLGKRLRENGYELSGAPRPSAGHLARYARVSTRRRLAHRKRTWLDRARRLRESDSRVAIVTSEAGSAASTEYPAGSDT</sequence>
<proteinExistence type="predicted"/>
<dbReference type="Proteomes" id="UP001596956">
    <property type="component" value="Unassembled WGS sequence"/>
</dbReference>